<dbReference type="AlphaFoldDB" id="A0A1I0PCK6"/>
<keyword evidence="1" id="KW-0732">Signal</keyword>
<name>A0A1I0PCK6_9RHOB</name>
<dbReference type="RefSeq" id="WP_089991346.1">
    <property type="nucleotide sequence ID" value="NZ_FOIZ01000001.1"/>
</dbReference>
<proteinExistence type="predicted"/>
<evidence type="ECO:0000313" key="3">
    <source>
        <dbReference type="Proteomes" id="UP000199167"/>
    </source>
</evidence>
<evidence type="ECO:0000256" key="1">
    <source>
        <dbReference type="SAM" id="SignalP"/>
    </source>
</evidence>
<reference evidence="2 3" key="1">
    <citation type="submission" date="2016-10" db="EMBL/GenBank/DDBJ databases">
        <authorList>
            <person name="de Groot N.N."/>
        </authorList>
    </citation>
    <scope>NUCLEOTIDE SEQUENCE [LARGE SCALE GENOMIC DNA]</scope>
    <source>
        <strain evidence="2 3">DSM 17925</strain>
    </source>
</reference>
<dbReference type="STRING" id="364200.SAMN04488515_1154"/>
<dbReference type="Pfam" id="PF06707">
    <property type="entry name" value="DUF1194"/>
    <property type="match status" value="1"/>
</dbReference>
<dbReference type="SUPFAM" id="SSF53300">
    <property type="entry name" value="vWA-like"/>
    <property type="match status" value="1"/>
</dbReference>
<dbReference type="EMBL" id="FOIZ01000001">
    <property type="protein sequence ID" value="SEW12068.1"/>
    <property type="molecule type" value="Genomic_DNA"/>
</dbReference>
<evidence type="ECO:0000313" key="2">
    <source>
        <dbReference type="EMBL" id="SEW12068.1"/>
    </source>
</evidence>
<dbReference type="InterPro" id="IPR010607">
    <property type="entry name" value="DUF1194"/>
</dbReference>
<dbReference type="OrthoDB" id="9792179at2"/>
<feature type="signal peptide" evidence="1">
    <location>
        <begin position="1"/>
        <end position="20"/>
    </location>
</feature>
<accession>A0A1I0PCK6</accession>
<gene>
    <name evidence="2" type="ORF">SAMN04488515_1154</name>
</gene>
<dbReference type="InterPro" id="IPR036465">
    <property type="entry name" value="vWFA_dom_sf"/>
</dbReference>
<dbReference type="Proteomes" id="UP000199167">
    <property type="component" value="Unassembled WGS sequence"/>
</dbReference>
<feature type="chain" id="PRO_5011732656" evidence="1">
    <location>
        <begin position="21"/>
        <end position="217"/>
    </location>
</feature>
<dbReference type="Gene3D" id="3.40.50.410">
    <property type="entry name" value="von Willebrand factor, type A domain"/>
    <property type="match status" value="1"/>
</dbReference>
<protein>
    <submittedName>
        <fullName evidence="2">Ca-activated chloride channel family protein</fullName>
    </submittedName>
</protein>
<sequence>MKLLATFGLVSGLIAGPIAACDTALALTIDVSNSVDPGEYRLQVDGMADALQDPQIVDVMVQGEVAITVIQWSGVDRQTVSIPWTRIRTALDAEALATQARLVERAFVLSDTAPAEAIFYALEQFDDVPDCERHVIDVSGDGTPNSGSDVRVARAAAERAGVTINGIAIESMGLAITGFYNSSLVTRNGFVITARTHREYPEAIRMKLLRELARVFG</sequence>
<keyword evidence="3" id="KW-1185">Reference proteome</keyword>
<organism evidence="2 3">
    <name type="scientific">Cognatiyoonia koreensis</name>
    <dbReference type="NCBI Taxonomy" id="364200"/>
    <lineage>
        <taxon>Bacteria</taxon>
        <taxon>Pseudomonadati</taxon>
        <taxon>Pseudomonadota</taxon>
        <taxon>Alphaproteobacteria</taxon>
        <taxon>Rhodobacterales</taxon>
        <taxon>Paracoccaceae</taxon>
        <taxon>Cognatiyoonia</taxon>
    </lineage>
</organism>